<dbReference type="eggNOG" id="ENOG5033EGP">
    <property type="taxonomic scope" value="Bacteria"/>
</dbReference>
<dbReference type="STRING" id="869213.GCA_000517085_02759"/>
<reference evidence="1 2" key="1">
    <citation type="journal article" date="2014" name="Genome Announc.">
        <title>Draft Genome Sequence of Cytophaga fermentans JCM 21142T, a Facultative Anaerobe Isolated from Marine Mud.</title>
        <authorList>
            <person name="Starns D."/>
            <person name="Oshima K."/>
            <person name="Suda W."/>
            <person name="Iino T."/>
            <person name="Yuki M."/>
            <person name="Inoue J."/>
            <person name="Kitamura K."/>
            <person name="Iida T."/>
            <person name="Darby A."/>
            <person name="Hattori M."/>
            <person name="Ohkuma M."/>
        </authorList>
    </citation>
    <scope>NUCLEOTIDE SEQUENCE [LARGE SCALE GENOMIC DNA]</scope>
    <source>
        <strain evidence="1 2">JCM 21142</strain>
    </source>
</reference>
<evidence type="ECO:0000313" key="2">
    <source>
        <dbReference type="Proteomes" id="UP000019402"/>
    </source>
</evidence>
<evidence type="ECO:0000313" key="1">
    <source>
        <dbReference type="EMBL" id="GAF02557.1"/>
    </source>
</evidence>
<dbReference type="Proteomes" id="UP000019402">
    <property type="component" value="Unassembled WGS sequence"/>
</dbReference>
<dbReference type="EMBL" id="BAMD01000010">
    <property type="protein sequence ID" value="GAF02557.1"/>
    <property type="molecule type" value="Genomic_DNA"/>
</dbReference>
<organism evidence="1 2">
    <name type="scientific">Saccharicrinis fermentans DSM 9555 = JCM 21142</name>
    <dbReference type="NCBI Taxonomy" id="869213"/>
    <lineage>
        <taxon>Bacteria</taxon>
        <taxon>Pseudomonadati</taxon>
        <taxon>Bacteroidota</taxon>
        <taxon>Bacteroidia</taxon>
        <taxon>Marinilabiliales</taxon>
        <taxon>Marinilabiliaceae</taxon>
        <taxon>Saccharicrinis</taxon>
    </lineage>
</organism>
<name>W7Y3F8_9BACT</name>
<gene>
    <name evidence="1" type="ORF">JCM21142_31195</name>
</gene>
<protein>
    <submittedName>
        <fullName evidence="1">Uncharacterized protein</fullName>
    </submittedName>
</protein>
<accession>W7Y3F8</accession>
<dbReference type="RefSeq" id="WP_027472292.1">
    <property type="nucleotide sequence ID" value="NZ_BAMD01000010.1"/>
</dbReference>
<proteinExistence type="predicted"/>
<sequence length="261" mass="29755">MDKETLLDIILKDIAEIETLIKSFHGQEDIPGAFLNLTENKLSNISEEFELLKKLNEKETAVSPATKIEKQATTVEKAPPIVEPLATKEIEQEVIEETIVPEIIQETPATNEEMISEHQYDQANITTTEHTEKIDKPKITVPNTEATTSKQDDIPKTIGESFVTEKRSVNDLIANTQESNTSKTLKGKPIQDLTRGLGINDRFMFQRELFGGKMDILNQTLQQLNDMPDYTSAKSFIRSNFNWDEDQEVTKAFFNYIERKF</sequence>
<dbReference type="AlphaFoldDB" id="W7Y3F8"/>
<comment type="caution">
    <text evidence="1">The sequence shown here is derived from an EMBL/GenBank/DDBJ whole genome shotgun (WGS) entry which is preliminary data.</text>
</comment>
<dbReference type="OrthoDB" id="1100725at2"/>
<keyword evidence="2" id="KW-1185">Reference proteome</keyword>